<dbReference type="Proteomes" id="UP000189935">
    <property type="component" value="Chromosome I"/>
</dbReference>
<comment type="similarity">
    <text evidence="1">Belongs to the YciI family.</text>
</comment>
<name>A0A1M6MMK8_9BRAD</name>
<dbReference type="EMBL" id="LT670844">
    <property type="protein sequence ID" value="SHJ84616.1"/>
    <property type="molecule type" value="Genomic_DNA"/>
</dbReference>
<accession>A0A1M6MMK8</accession>
<dbReference type="RefSeq" id="WP_079537737.1">
    <property type="nucleotide sequence ID" value="NZ_LT670844.1"/>
</dbReference>
<dbReference type="SUPFAM" id="SSF54909">
    <property type="entry name" value="Dimeric alpha+beta barrel"/>
    <property type="match status" value="1"/>
</dbReference>
<evidence type="ECO:0000313" key="3">
    <source>
        <dbReference type="EMBL" id="SHJ84616.1"/>
    </source>
</evidence>
<feature type="domain" description="YCII-related" evidence="2">
    <location>
        <begin position="42"/>
        <end position="102"/>
    </location>
</feature>
<sequence length="102" mass="10954">MPKYIIAYHGGVKFESPEQGAAHMAKWKAWVGELGDAVVNPGTPLAKGKLINSRGVSDAGENLLTGFSMIMADSMDAALKMAQRCPYVDHGTVEVAEVMEMK</sequence>
<protein>
    <submittedName>
        <fullName evidence="3">Uncharacterized conserved protein</fullName>
    </submittedName>
</protein>
<dbReference type="OrthoDB" id="5117987at2"/>
<dbReference type="InterPro" id="IPR011008">
    <property type="entry name" value="Dimeric_a/b-barrel"/>
</dbReference>
<reference evidence="3 4" key="1">
    <citation type="submission" date="2016-11" db="EMBL/GenBank/DDBJ databases">
        <authorList>
            <person name="Jaros S."/>
            <person name="Januszkiewicz K."/>
            <person name="Wedrychowicz H."/>
        </authorList>
    </citation>
    <scope>NUCLEOTIDE SEQUENCE [LARGE SCALE GENOMIC DNA]</scope>
    <source>
        <strain evidence="3 4">GAS499</strain>
    </source>
</reference>
<evidence type="ECO:0000256" key="1">
    <source>
        <dbReference type="ARBA" id="ARBA00007689"/>
    </source>
</evidence>
<dbReference type="InterPro" id="IPR005545">
    <property type="entry name" value="YCII"/>
</dbReference>
<proteinExistence type="inferred from homology"/>
<dbReference type="Gene3D" id="3.30.70.1060">
    <property type="entry name" value="Dimeric alpha+beta barrel"/>
    <property type="match status" value="1"/>
</dbReference>
<organism evidence="3 4">
    <name type="scientific">Bradyrhizobium lablabi</name>
    <dbReference type="NCBI Taxonomy" id="722472"/>
    <lineage>
        <taxon>Bacteria</taxon>
        <taxon>Pseudomonadati</taxon>
        <taxon>Pseudomonadota</taxon>
        <taxon>Alphaproteobacteria</taxon>
        <taxon>Hyphomicrobiales</taxon>
        <taxon>Nitrobacteraceae</taxon>
        <taxon>Bradyrhizobium</taxon>
    </lineage>
</organism>
<evidence type="ECO:0000259" key="2">
    <source>
        <dbReference type="Pfam" id="PF03795"/>
    </source>
</evidence>
<gene>
    <name evidence="3" type="ORF">SAMN05444159_1669</name>
</gene>
<dbReference type="Pfam" id="PF03795">
    <property type="entry name" value="YCII"/>
    <property type="match status" value="1"/>
</dbReference>
<dbReference type="AlphaFoldDB" id="A0A1M6MMK8"/>
<evidence type="ECO:0000313" key="4">
    <source>
        <dbReference type="Proteomes" id="UP000189935"/>
    </source>
</evidence>